<evidence type="ECO:0000259" key="3">
    <source>
        <dbReference type="Pfam" id="PF05004"/>
    </source>
</evidence>
<evidence type="ECO:0008006" key="6">
    <source>
        <dbReference type="Google" id="ProtNLM"/>
    </source>
</evidence>
<sequence length="522" mass="58225">MPKGKRKGKSASVQKPRIDTIGITSDEDSLNDNASVISIVSDQKSIIEEGGDEVDEQTQEEVFEEKLREAIDGMNQKSAQGRTSSLESVAKAFVKKCIPEFVSDRRITLSDGIERSLKKGRGSEQAAAAQLAPLLCVQLGAGDEAEEVCKILAPVLSVVAHDTAASPQARAKCCWALGLCNFLSGGEMTEVVHLMQSLETIFSGSYLKGNGTVPMVSTDLALLHAAALSALEPPSDIDGTSRYKIYQLSELLDSAHLDVRMAAGETIALAYELGREHNEDFQNDNTPQLAEKLRQLATDSHKYRAKKDRKQQRSSFRDILHYVEDGDPPDIQVRFGQEILALDSWCRKKQYDAFCQVLGSGMNLHLTENDLVREIFELGERLTPPYFAANKQTKLERHLMNAAAFKARTISRNKHRDKRSAKTAIWCRFYELEGLQNLISKFIKSTPDGSTENGVNGKISTVIHIASFHPIITYIYYSKFDCDWQIDDVSFWLSVLTDKILSSLGFSSHLRAVVQIRRKWYI</sequence>
<reference evidence="4" key="2">
    <citation type="submission" date="2023-05" db="EMBL/GenBank/DDBJ databases">
        <authorList>
            <person name="Fouks B."/>
        </authorList>
    </citation>
    <scope>NUCLEOTIDE SEQUENCE</scope>
    <source>
        <strain evidence="4">Stay&amp;Tobe</strain>
        <tissue evidence="4">Testes</tissue>
    </source>
</reference>
<dbReference type="InterPro" id="IPR006921">
    <property type="entry name" value="Interferon-rel_develop_reg_C"/>
</dbReference>
<reference evidence="4" key="1">
    <citation type="journal article" date="2023" name="IScience">
        <title>Live-bearing cockroach genome reveals convergent evolutionary mechanisms linked to viviparity in insects and beyond.</title>
        <authorList>
            <person name="Fouks B."/>
            <person name="Harrison M.C."/>
            <person name="Mikhailova A.A."/>
            <person name="Marchal E."/>
            <person name="English S."/>
            <person name="Carruthers M."/>
            <person name="Jennings E.C."/>
            <person name="Chiamaka E.L."/>
            <person name="Frigard R.A."/>
            <person name="Pippel M."/>
            <person name="Attardo G.M."/>
            <person name="Benoit J.B."/>
            <person name="Bornberg-Bauer E."/>
            <person name="Tobe S.S."/>
        </authorList>
    </citation>
    <scope>NUCLEOTIDE SEQUENCE</scope>
    <source>
        <strain evidence="4">Stay&amp;Tobe</strain>
    </source>
</reference>
<evidence type="ECO:0000313" key="4">
    <source>
        <dbReference type="EMBL" id="KAJ9593807.1"/>
    </source>
</evidence>
<feature type="domain" description="Interferon-related developmental regulator C-terminal" evidence="2">
    <location>
        <begin position="369"/>
        <end position="420"/>
    </location>
</feature>
<evidence type="ECO:0000256" key="1">
    <source>
        <dbReference type="SAM" id="MobiDB-lite"/>
    </source>
</evidence>
<comment type="caution">
    <text evidence="4">The sequence shown here is derived from an EMBL/GenBank/DDBJ whole genome shotgun (WGS) entry which is preliminary data.</text>
</comment>
<evidence type="ECO:0000259" key="2">
    <source>
        <dbReference type="Pfam" id="PF04836"/>
    </source>
</evidence>
<dbReference type="PANTHER" id="PTHR12354">
    <property type="entry name" value="INTERFERON-RELATED DEVELOPMENTAL REGULATOR"/>
    <property type="match status" value="1"/>
</dbReference>
<accession>A0AAD8A8R8</accession>
<dbReference type="Proteomes" id="UP001233999">
    <property type="component" value="Unassembled WGS sequence"/>
</dbReference>
<dbReference type="AlphaFoldDB" id="A0AAD8A8R8"/>
<organism evidence="4 5">
    <name type="scientific">Diploptera punctata</name>
    <name type="common">Pacific beetle cockroach</name>
    <dbReference type="NCBI Taxonomy" id="6984"/>
    <lineage>
        <taxon>Eukaryota</taxon>
        <taxon>Metazoa</taxon>
        <taxon>Ecdysozoa</taxon>
        <taxon>Arthropoda</taxon>
        <taxon>Hexapoda</taxon>
        <taxon>Insecta</taxon>
        <taxon>Pterygota</taxon>
        <taxon>Neoptera</taxon>
        <taxon>Polyneoptera</taxon>
        <taxon>Dictyoptera</taxon>
        <taxon>Blattodea</taxon>
        <taxon>Blaberoidea</taxon>
        <taxon>Blaberidae</taxon>
        <taxon>Diplopterinae</taxon>
        <taxon>Diploptera</taxon>
    </lineage>
</organism>
<dbReference type="Pfam" id="PF05004">
    <property type="entry name" value="IFRD"/>
    <property type="match status" value="1"/>
</dbReference>
<feature type="non-terminal residue" evidence="4">
    <location>
        <position position="522"/>
    </location>
</feature>
<feature type="domain" description="Interferon-related developmental regulator N-terminal" evidence="3">
    <location>
        <begin position="33"/>
        <end position="324"/>
    </location>
</feature>
<keyword evidence="5" id="KW-1185">Reference proteome</keyword>
<dbReference type="InterPro" id="IPR039777">
    <property type="entry name" value="IFRD"/>
</dbReference>
<proteinExistence type="predicted"/>
<dbReference type="PANTHER" id="PTHR12354:SF1">
    <property type="entry name" value="INTERFERON-RELATED DEVELOPMENTAL REGULATOR 1"/>
    <property type="match status" value="1"/>
</dbReference>
<name>A0AAD8A8R8_DIPPU</name>
<gene>
    <name evidence="4" type="ORF">L9F63_027549</name>
</gene>
<protein>
    <recommendedName>
        <fullName evidence="6">Interferon-related developmental regulator 1</fullName>
    </recommendedName>
</protein>
<dbReference type="Pfam" id="PF04836">
    <property type="entry name" value="IFRD_C"/>
    <property type="match status" value="1"/>
</dbReference>
<evidence type="ECO:0000313" key="5">
    <source>
        <dbReference type="Proteomes" id="UP001233999"/>
    </source>
</evidence>
<dbReference type="EMBL" id="JASPKZ010003271">
    <property type="protein sequence ID" value="KAJ9593807.1"/>
    <property type="molecule type" value="Genomic_DNA"/>
</dbReference>
<feature type="region of interest" description="Disordered" evidence="1">
    <location>
        <begin position="1"/>
        <end position="26"/>
    </location>
</feature>
<dbReference type="InterPro" id="IPR007701">
    <property type="entry name" value="Interferon-rel_develop_reg_N"/>
</dbReference>